<dbReference type="RefSeq" id="WP_179389256.1">
    <property type="nucleotide sequence ID" value="NZ_JACBYQ010000002.1"/>
</dbReference>
<dbReference type="PANTHER" id="PTHR11644">
    <property type="entry name" value="CYTIDINE DEAMINASE"/>
    <property type="match status" value="1"/>
</dbReference>
<dbReference type="PROSITE" id="PS51747">
    <property type="entry name" value="CYT_DCMP_DEAMINASES_2"/>
    <property type="match status" value="1"/>
</dbReference>
<dbReference type="GO" id="GO:0005829">
    <property type="term" value="C:cytosol"/>
    <property type="evidence" value="ECO:0007669"/>
    <property type="project" value="TreeGrafter"/>
</dbReference>
<evidence type="ECO:0000256" key="4">
    <source>
        <dbReference type="ARBA" id="ARBA00022833"/>
    </source>
</evidence>
<dbReference type="AlphaFoldDB" id="A0A7Y9S6J9"/>
<dbReference type="GO" id="GO:0008270">
    <property type="term" value="F:zinc ion binding"/>
    <property type="evidence" value="ECO:0007669"/>
    <property type="project" value="InterPro"/>
</dbReference>
<evidence type="ECO:0000259" key="5">
    <source>
        <dbReference type="PROSITE" id="PS51747"/>
    </source>
</evidence>
<keyword evidence="3 6" id="KW-0378">Hydrolase</keyword>
<dbReference type="GO" id="GO:0042802">
    <property type="term" value="F:identical protein binding"/>
    <property type="evidence" value="ECO:0007669"/>
    <property type="project" value="UniProtKB-ARBA"/>
</dbReference>
<dbReference type="SUPFAM" id="SSF53927">
    <property type="entry name" value="Cytidine deaminase-like"/>
    <property type="match status" value="1"/>
</dbReference>
<comment type="caution">
    <text evidence="6">The sequence shown here is derived from an EMBL/GenBank/DDBJ whole genome shotgun (WGS) entry which is preliminary data.</text>
</comment>
<evidence type="ECO:0000256" key="2">
    <source>
        <dbReference type="ARBA" id="ARBA00022723"/>
    </source>
</evidence>
<dbReference type="GO" id="GO:0055086">
    <property type="term" value="P:nucleobase-containing small molecule metabolic process"/>
    <property type="evidence" value="ECO:0007669"/>
    <property type="project" value="UniProtKB-ARBA"/>
</dbReference>
<protein>
    <submittedName>
        <fullName evidence="6">Cytidine deaminase</fullName>
        <ecNumber evidence="6">3.5.4.5</ecNumber>
    </submittedName>
</protein>
<dbReference type="EMBL" id="JACBYQ010000002">
    <property type="protein sequence ID" value="NYE95479.1"/>
    <property type="molecule type" value="Genomic_DNA"/>
</dbReference>
<reference evidence="6 7" key="1">
    <citation type="submission" date="2020-07" db="EMBL/GenBank/DDBJ databases">
        <title>Sequencing the genomes of 1000 actinobacteria strains.</title>
        <authorList>
            <person name="Klenk H.-P."/>
        </authorList>
    </citation>
    <scope>NUCLEOTIDE SEQUENCE [LARGE SCALE GENOMIC DNA]</scope>
    <source>
        <strain evidence="6 7">DSM 102047</strain>
    </source>
</reference>
<evidence type="ECO:0000313" key="7">
    <source>
        <dbReference type="Proteomes" id="UP000521748"/>
    </source>
</evidence>
<dbReference type="PROSITE" id="PS00903">
    <property type="entry name" value="CYT_DCMP_DEAMINASES_1"/>
    <property type="match status" value="1"/>
</dbReference>
<accession>A0A7Y9S6J9</accession>
<gene>
    <name evidence="6" type="ORF">FHU41_001729</name>
</gene>
<keyword evidence="2" id="KW-0479">Metal-binding</keyword>
<comment type="similarity">
    <text evidence="1">Belongs to the cytidine and deoxycytidylate deaminase family.</text>
</comment>
<evidence type="ECO:0000256" key="3">
    <source>
        <dbReference type="ARBA" id="ARBA00022801"/>
    </source>
</evidence>
<dbReference type="Pfam" id="PF00383">
    <property type="entry name" value="dCMP_cyt_deam_1"/>
    <property type="match status" value="1"/>
</dbReference>
<name>A0A7Y9S6J9_9MICC</name>
<feature type="domain" description="CMP/dCMP-type deaminase" evidence="5">
    <location>
        <begin position="4"/>
        <end position="130"/>
    </location>
</feature>
<proteinExistence type="inferred from homology"/>
<dbReference type="Proteomes" id="UP000521748">
    <property type="component" value="Unassembled WGS sequence"/>
</dbReference>
<dbReference type="GO" id="GO:0072527">
    <property type="term" value="P:pyrimidine-containing compound metabolic process"/>
    <property type="evidence" value="ECO:0007669"/>
    <property type="project" value="UniProtKB-ARBA"/>
</dbReference>
<dbReference type="InterPro" id="IPR016193">
    <property type="entry name" value="Cytidine_deaminase-like"/>
</dbReference>
<dbReference type="Gene3D" id="3.40.140.10">
    <property type="entry name" value="Cytidine Deaminase, domain 2"/>
    <property type="match status" value="1"/>
</dbReference>
<dbReference type="GO" id="GO:0004126">
    <property type="term" value="F:cytidine deaminase activity"/>
    <property type="evidence" value="ECO:0007669"/>
    <property type="project" value="UniProtKB-EC"/>
</dbReference>
<dbReference type="InterPro" id="IPR016192">
    <property type="entry name" value="APOBEC/CMP_deaminase_Zn-bd"/>
</dbReference>
<dbReference type="InterPro" id="IPR050202">
    <property type="entry name" value="Cyt/Deoxycyt_deaminase"/>
</dbReference>
<dbReference type="InterPro" id="IPR002125">
    <property type="entry name" value="CMP_dCMP_dom"/>
</dbReference>
<sequence length="242" mass="26061">MLFPAEANLVEAALNLAATLPENDEHTVAAAAMDANGEIYTGVNVYHFSGGPCAELVVLGIAAAQGSAPLVSIVAAGHDGRGILAPCGRCRQTLIDYFPDIAVIMPSWPGEEGPTSIRISRLLPGTYRRPGRSSRPRVVYFSARYFDDVRLGRKTSTVRWNDPVELGPATLVFEFAETPRSIPGEVLGIRAVQMATLMAEADTAHGPGAGDQYLTALRQHYPDLNPEDQLEEVSFATRLDQI</sequence>
<organism evidence="6 7">
    <name type="scientific">Psychromicrobium silvestre</name>
    <dbReference type="NCBI Taxonomy" id="1645614"/>
    <lineage>
        <taxon>Bacteria</taxon>
        <taxon>Bacillati</taxon>
        <taxon>Actinomycetota</taxon>
        <taxon>Actinomycetes</taxon>
        <taxon>Micrococcales</taxon>
        <taxon>Micrococcaceae</taxon>
        <taxon>Psychromicrobium</taxon>
    </lineage>
</organism>
<dbReference type="EC" id="3.5.4.5" evidence="6"/>
<dbReference type="CDD" id="cd01283">
    <property type="entry name" value="cytidine_deaminase"/>
    <property type="match status" value="1"/>
</dbReference>
<evidence type="ECO:0000256" key="1">
    <source>
        <dbReference type="ARBA" id="ARBA00006576"/>
    </source>
</evidence>
<keyword evidence="7" id="KW-1185">Reference proteome</keyword>
<evidence type="ECO:0000313" key="6">
    <source>
        <dbReference type="EMBL" id="NYE95479.1"/>
    </source>
</evidence>
<keyword evidence="4" id="KW-0862">Zinc</keyword>
<dbReference type="PANTHER" id="PTHR11644:SF2">
    <property type="entry name" value="CYTIDINE DEAMINASE"/>
    <property type="match status" value="1"/>
</dbReference>